<keyword evidence="1" id="KW-0479">Metal-binding</keyword>
<feature type="region of interest" description="Disordered" evidence="4">
    <location>
        <begin position="114"/>
        <end position="150"/>
    </location>
</feature>
<dbReference type="PANTHER" id="PTHR31948">
    <property type="entry name" value="ZINC-FINGER HOMEODOMAIN PROTEIN 2"/>
    <property type="match status" value="1"/>
</dbReference>
<keyword evidence="6" id="KW-0371">Homeobox</keyword>
<dbReference type="Proteomes" id="UP001370490">
    <property type="component" value="Unassembled WGS sequence"/>
</dbReference>
<dbReference type="PROSITE" id="PS51523">
    <property type="entry name" value="ZF_HD_DIMER"/>
    <property type="match status" value="1"/>
</dbReference>
<gene>
    <name evidence="6" type="ORF">RJ641_013005</name>
</gene>
<proteinExistence type="predicted"/>
<evidence type="ECO:0000256" key="2">
    <source>
        <dbReference type="ARBA" id="ARBA00022771"/>
    </source>
</evidence>
<evidence type="ECO:0000313" key="6">
    <source>
        <dbReference type="EMBL" id="KAK6945461.1"/>
    </source>
</evidence>
<name>A0AAN8WCK6_9MAGN</name>
<reference evidence="6 7" key="1">
    <citation type="submission" date="2023-12" db="EMBL/GenBank/DDBJ databases">
        <title>A high-quality genome assembly for Dillenia turbinata (Dilleniales).</title>
        <authorList>
            <person name="Chanderbali A."/>
        </authorList>
    </citation>
    <scope>NUCLEOTIDE SEQUENCE [LARGE SCALE GENOMIC DNA]</scope>
    <source>
        <strain evidence="6">LSX21</strain>
        <tissue evidence="6">Leaf</tissue>
    </source>
</reference>
<organism evidence="6 7">
    <name type="scientific">Dillenia turbinata</name>
    <dbReference type="NCBI Taxonomy" id="194707"/>
    <lineage>
        <taxon>Eukaryota</taxon>
        <taxon>Viridiplantae</taxon>
        <taxon>Streptophyta</taxon>
        <taxon>Embryophyta</taxon>
        <taxon>Tracheophyta</taxon>
        <taxon>Spermatophyta</taxon>
        <taxon>Magnoliopsida</taxon>
        <taxon>eudicotyledons</taxon>
        <taxon>Gunneridae</taxon>
        <taxon>Pentapetalae</taxon>
        <taxon>Dilleniales</taxon>
        <taxon>Dilleniaceae</taxon>
        <taxon>Dillenia</taxon>
    </lineage>
</organism>
<evidence type="ECO:0000256" key="3">
    <source>
        <dbReference type="ARBA" id="ARBA00022833"/>
    </source>
</evidence>
<sequence>MVLEALAVPWFQIVHQTLLTSPSASLPFVRYGEFLKNHAASIGGNGTDGCGQFMPPREQGTLEALNYFAAYFHRKETKGLKGAFLSYGMSSPQPSAPQPSVTLPSIEAAWPLPSQFDELDDDTSSGGGNDGLGGIRSGGTGERTCCETKP</sequence>
<evidence type="ECO:0000256" key="4">
    <source>
        <dbReference type="SAM" id="MobiDB-lite"/>
    </source>
</evidence>
<protein>
    <submittedName>
        <fullName evidence="6">ZF-HD homeobox protein, Cys/His-rich dimerization domain</fullName>
    </submittedName>
</protein>
<evidence type="ECO:0000256" key="1">
    <source>
        <dbReference type="ARBA" id="ARBA00022723"/>
    </source>
</evidence>
<feature type="domain" description="ZF-HD dimerization-type" evidence="5">
    <location>
        <begin position="31"/>
        <end position="80"/>
    </location>
</feature>
<keyword evidence="6" id="KW-0238">DNA-binding</keyword>
<dbReference type="GO" id="GO:0003700">
    <property type="term" value="F:DNA-binding transcription factor activity"/>
    <property type="evidence" value="ECO:0007669"/>
    <property type="project" value="TreeGrafter"/>
</dbReference>
<accession>A0AAN8WCK6</accession>
<evidence type="ECO:0000259" key="5">
    <source>
        <dbReference type="PROSITE" id="PS51523"/>
    </source>
</evidence>
<dbReference type="InterPro" id="IPR006456">
    <property type="entry name" value="ZF_HD_homeobox_Cys/His_dimer"/>
</dbReference>
<keyword evidence="7" id="KW-1185">Reference proteome</keyword>
<dbReference type="EMBL" id="JBAMMX010000002">
    <property type="protein sequence ID" value="KAK6945461.1"/>
    <property type="molecule type" value="Genomic_DNA"/>
</dbReference>
<keyword evidence="2" id="KW-0863">Zinc-finger</keyword>
<dbReference type="GO" id="GO:0008270">
    <property type="term" value="F:zinc ion binding"/>
    <property type="evidence" value="ECO:0007669"/>
    <property type="project" value="UniProtKB-KW"/>
</dbReference>
<comment type="caution">
    <text evidence="6">The sequence shown here is derived from an EMBL/GenBank/DDBJ whole genome shotgun (WGS) entry which is preliminary data.</text>
</comment>
<dbReference type="PANTHER" id="PTHR31948:SF140">
    <property type="entry name" value="ZINC-FINGER HOMEODOMAIN PROTEIN 2"/>
    <property type="match status" value="1"/>
</dbReference>
<dbReference type="GO" id="GO:0050793">
    <property type="term" value="P:regulation of developmental process"/>
    <property type="evidence" value="ECO:0007669"/>
    <property type="project" value="TreeGrafter"/>
</dbReference>
<feature type="compositionally biased region" description="Gly residues" evidence="4">
    <location>
        <begin position="125"/>
        <end position="141"/>
    </location>
</feature>
<dbReference type="GO" id="GO:0000976">
    <property type="term" value="F:transcription cis-regulatory region binding"/>
    <property type="evidence" value="ECO:0007669"/>
    <property type="project" value="TreeGrafter"/>
</dbReference>
<dbReference type="AlphaFoldDB" id="A0AAN8WCK6"/>
<evidence type="ECO:0000313" key="7">
    <source>
        <dbReference type="Proteomes" id="UP001370490"/>
    </source>
</evidence>
<dbReference type="GO" id="GO:0005634">
    <property type="term" value="C:nucleus"/>
    <property type="evidence" value="ECO:0007669"/>
    <property type="project" value="TreeGrafter"/>
</dbReference>
<dbReference type="Pfam" id="PF04770">
    <property type="entry name" value="ZF-HD_dimer"/>
    <property type="match status" value="1"/>
</dbReference>
<keyword evidence="3" id="KW-0862">Zinc</keyword>